<dbReference type="CDD" id="cd06664">
    <property type="entry name" value="IscU_like"/>
    <property type="match status" value="1"/>
</dbReference>
<accession>A0ABS1RY76</accession>
<organism evidence="1 2">
    <name type="scientific">Rhodovulum sulfidophilum</name>
    <name type="common">Rhodobacter sulfidophilus</name>
    <dbReference type="NCBI Taxonomy" id="35806"/>
    <lineage>
        <taxon>Bacteria</taxon>
        <taxon>Pseudomonadati</taxon>
        <taxon>Pseudomonadota</taxon>
        <taxon>Alphaproteobacteria</taxon>
        <taxon>Rhodobacterales</taxon>
        <taxon>Paracoccaceae</taxon>
        <taxon>Rhodovulum</taxon>
    </lineage>
</organism>
<gene>
    <name evidence="1" type="ORF">JMM60_20065</name>
</gene>
<proteinExistence type="predicted"/>
<name>A0ABS1RY76_RHOSU</name>
<evidence type="ECO:0000313" key="1">
    <source>
        <dbReference type="EMBL" id="MBL3611039.1"/>
    </source>
</evidence>
<comment type="caution">
    <text evidence="1">The sequence shown here is derived from an EMBL/GenBank/DDBJ whole genome shotgun (WGS) entry which is preliminary data.</text>
</comment>
<dbReference type="EMBL" id="JAESJJ010000042">
    <property type="protein sequence ID" value="MBL3611039.1"/>
    <property type="molecule type" value="Genomic_DNA"/>
</dbReference>
<protein>
    <submittedName>
        <fullName evidence="1">Iron-sulfur cluster assembly scaffold protein</fullName>
    </submittedName>
</protein>
<keyword evidence="2" id="KW-1185">Reference proteome</keyword>
<reference evidence="1 2" key="1">
    <citation type="submission" date="2021-01" db="EMBL/GenBank/DDBJ databases">
        <title>Draft genomes of Rhodovulum sulfidophilum.</title>
        <authorList>
            <person name="Guzman M.S."/>
        </authorList>
    </citation>
    <scope>NUCLEOTIDE SEQUENCE [LARGE SCALE GENOMIC DNA]</scope>
    <source>
        <strain evidence="1 2">AB35</strain>
    </source>
</reference>
<evidence type="ECO:0000313" key="2">
    <source>
        <dbReference type="Proteomes" id="UP000604473"/>
    </source>
</evidence>
<dbReference type="InterPro" id="IPR002871">
    <property type="entry name" value="NIF_FeS_clus_asmbl_NifU_N"/>
</dbReference>
<dbReference type="Gene3D" id="3.90.1010.10">
    <property type="match status" value="1"/>
</dbReference>
<sequence>MTVAMNEAELAALYRPRIRELAARVRSDRRLKDPEVTVSRRSQVCGSMITLDLMREQGRITALGWRSRACTLGMASLGLVTEVAVGQCRAEVAAAGAALWDLLQGQEQIFAAPWEELSVFSAARGFPPRFGSIMLPFAAIDEGFRQMG</sequence>
<dbReference type="Proteomes" id="UP000604473">
    <property type="component" value="Unassembled WGS sequence"/>
</dbReference>
<dbReference type="SUPFAM" id="SSF82649">
    <property type="entry name" value="SufE/NifU"/>
    <property type="match status" value="1"/>
</dbReference>